<evidence type="ECO:0000313" key="1">
    <source>
        <dbReference type="EMBL" id="CAG5867478.1"/>
    </source>
</evidence>
<sequence length="60" mass="6841">MPSSHLDLTFSSWPTVLTGTHRMMSSRVDSFIAFFCAFFKAPHHRCSLRPTQQFVLNPGL</sequence>
<keyword evidence="2" id="KW-1185">Reference proteome</keyword>
<dbReference type="AlphaFoldDB" id="A0A8S4ALP6"/>
<organism evidence="1 2">
    <name type="scientific">Menidia menidia</name>
    <name type="common">Atlantic silverside</name>
    <dbReference type="NCBI Taxonomy" id="238744"/>
    <lineage>
        <taxon>Eukaryota</taxon>
        <taxon>Metazoa</taxon>
        <taxon>Chordata</taxon>
        <taxon>Craniata</taxon>
        <taxon>Vertebrata</taxon>
        <taxon>Euteleostomi</taxon>
        <taxon>Actinopterygii</taxon>
        <taxon>Neopterygii</taxon>
        <taxon>Teleostei</taxon>
        <taxon>Neoteleostei</taxon>
        <taxon>Acanthomorphata</taxon>
        <taxon>Ovalentaria</taxon>
        <taxon>Atherinomorphae</taxon>
        <taxon>Atheriniformes</taxon>
        <taxon>Atherinopsidae</taxon>
        <taxon>Menidiinae</taxon>
        <taxon>Menidia</taxon>
    </lineage>
</organism>
<protein>
    <submittedName>
        <fullName evidence="1">(Atlantic silverside) hypothetical protein</fullName>
    </submittedName>
</protein>
<proteinExistence type="predicted"/>
<dbReference type="Proteomes" id="UP000677803">
    <property type="component" value="Unassembled WGS sequence"/>
</dbReference>
<name>A0A8S4ALP6_9TELE</name>
<gene>
    <name evidence="1" type="ORF">MMEN_LOCUS4278</name>
</gene>
<accession>A0A8S4ALP6</accession>
<dbReference type="EMBL" id="CAJRST010003335">
    <property type="protein sequence ID" value="CAG5867478.1"/>
    <property type="molecule type" value="Genomic_DNA"/>
</dbReference>
<reference evidence="1" key="1">
    <citation type="submission" date="2021-05" db="EMBL/GenBank/DDBJ databases">
        <authorList>
            <person name="Tigano A."/>
        </authorList>
    </citation>
    <scope>NUCLEOTIDE SEQUENCE</scope>
</reference>
<comment type="caution">
    <text evidence="1">The sequence shown here is derived from an EMBL/GenBank/DDBJ whole genome shotgun (WGS) entry which is preliminary data.</text>
</comment>
<evidence type="ECO:0000313" key="2">
    <source>
        <dbReference type="Proteomes" id="UP000677803"/>
    </source>
</evidence>